<feature type="compositionally biased region" description="Low complexity" evidence="9">
    <location>
        <begin position="20"/>
        <end position="35"/>
    </location>
</feature>
<dbReference type="Proteomes" id="UP001209878">
    <property type="component" value="Unassembled WGS sequence"/>
</dbReference>
<name>A0AAD9P359_RIDPI</name>
<dbReference type="Gene3D" id="3.30.559.70">
    <property type="entry name" value="Choline/Carnitine o-acyltransferase, domain 2"/>
    <property type="match status" value="1"/>
</dbReference>
<evidence type="ECO:0000256" key="5">
    <source>
        <dbReference type="ARBA" id="ARBA00039091"/>
    </source>
</evidence>
<feature type="region of interest" description="Disordered" evidence="9">
    <location>
        <begin position="1"/>
        <end position="35"/>
    </location>
</feature>
<evidence type="ECO:0000256" key="6">
    <source>
        <dbReference type="ARBA" id="ARBA00040495"/>
    </source>
</evidence>
<dbReference type="PANTHER" id="PTHR22589:SF14">
    <property type="entry name" value="CHOLINE O-ACETYLTRANSFERASE"/>
    <property type="match status" value="1"/>
</dbReference>
<evidence type="ECO:0000256" key="3">
    <source>
        <dbReference type="ARBA" id="ARBA00022979"/>
    </source>
</evidence>
<evidence type="ECO:0000259" key="10">
    <source>
        <dbReference type="Pfam" id="PF00755"/>
    </source>
</evidence>
<dbReference type="GO" id="GO:0043005">
    <property type="term" value="C:neuron projection"/>
    <property type="evidence" value="ECO:0007669"/>
    <property type="project" value="TreeGrafter"/>
</dbReference>
<evidence type="ECO:0000256" key="4">
    <source>
        <dbReference type="ARBA" id="ARBA00023315"/>
    </source>
</evidence>
<keyword evidence="3" id="KW-0530">Neurotransmitter biosynthesis</keyword>
<dbReference type="GO" id="GO:0005737">
    <property type="term" value="C:cytoplasm"/>
    <property type="evidence" value="ECO:0007669"/>
    <property type="project" value="TreeGrafter"/>
</dbReference>
<sequence>MSSSGWHDGASDGNIDSGLTRTVTTSPASATAATDTSLSVHRGQSMLSPCLVNGDRVSQFWLDDMYLKVQLPLPVNSNPGMVFPRQTFPDQDAQLRFAARLISGILDYKVIIDSRTLPIDRARHRVKGQPLCMEQYYRLFTTYRVPGVTKDVLVRPDESIMPEPEHVIVICKNQYFVLDVVVNFTRLTMDDLFTQLKRIVKNAEEGDAEAERVGILTAGRRDDWARARMRLMQVDSTNRDCLDMIERCIFVLCLDTRLCSDDAASGDTLWRDDVSLALQMVHGSGTAHNTCNRWFDKTMQFVIGEDGACGLCYEHSPAEGIAVVQLIEHLLKYMEEVRKCQLPRWQSICELMRPRKLTWQIADETREDIARAMSVTDRVHRHLVSTYESASIRRFRLGRVDNIRACTMEALEWARAMTGETITTDAQKLQLLRDAMKRQTDILVQTILGHGIDNHLLGLKQMAEETGRDCPDLFTDESYRIANRFTLTTSQASAKIILFP</sequence>
<keyword evidence="12" id="KW-1185">Reference proteome</keyword>
<comment type="similarity">
    <text evidence="1 8">Belongs to the carnitine/choline acetyltransferase family.</text>
</comment>
<evidence type="ECO:0000256" key="2">
    <source>
        <dbReference type="ARBA" id="ARBA00022679"/>
    </source>
</evidence>
<dbReference type="InterPro" id="IPR042231">
    <property type="entry name" value="Cho/carn_acyl_trans_2"/>
</dbReference>
<dbReference type="SUPFAM" id="SSF52777">
    <property type="entry name" value="CoA-dependent acyltransferases"/>
    <property type="match status" value="2"/>
</dbReference>
<dbReference type="EMBL" id="JAODUO010000170">
    <property type="protein sequence ID" value="KAK2187306.1"/>
    <property type="molecule type" value="Genomic_DNA"/>
</dbReference>
<dbReference type="Gene3D" id="3.30.559.10">
    <property type="entry name" value="Chloramphenicol acetyltransferase-like domain"/>
    <property type="match status" value="1"/>
</dbReference>
<dbReference type="GO" id="GO:0008292">
    <property type="term" value="P:acetylcholine biosynthetic process"/>
    <property type="evidence" value="ECO:0007669"/>
    <property type="project" value="TreeGrafter"/>
</dbReference>
<evidence type="ECO:0000313" key="12">
    <source>
        <dbReference type="Proteomes" id="UP001209878"/>
    </source>
</evidence>
<gene>
    <name evidence="11" type="ORF">NP493_170g03030</name>
</gene>
<dbReference type="GO" id="GO:0007274">
    <property type="term" value="P:neuromuscular synaptic transmission"/>
    <property type="evidence" value="ECO:0007669"/>
    <property type="project" value="TreeGrafter"/>
</dbReference>
<keyword evidence="4 8" id="KW-0012">Acyltransferase</keyword>
<proteinExistence type="inferred from homology"/>
<dbReference type="AlphaFoldDB" id="A0AAD9P359"/>
<dbReference type="GO" id="GO:0004102">
    <property type="term" value="F:choline O-acetyltransferase activity"/>
    <property type="evidence" value="ECO:0007669"/>
    <property type="project" value="UniProtKB-EC"/>
</dbReference>
<accession>A0AAD9P359</accession>
<dbReference type="GO" id="GO:0045202">
    <property type="term" value="C:synapse"/>
    <property type="evidence" value="ECO:0007669"/>
    <property type="project" value="GOC"/>
</dbReference>
<keyword evidence="2 8" id="KW-0808">Transferase</keyword>
<evidence type="ECO:0000313" key="11">
    <source>
        <dbReference type="EMBL" id="KAK2187306.1"/>
    </source>
</evidence>
<feature type="domain" description="Choline/carnitine acyltransferase" evidence="10">
    <location>
        <begin position="57"/>
        <end position="377"/>
    </location>
</feature>
<feature type="active site" description="Proton acceptor" evidence="7">
    <location>
        <position position="315"/>
    </location>
</feature>
<dbReference type="InterPro" id="IPR039551">
    <property type="entry name" value="Cho/carn_acyl_trans"/>
</dbReference>
<evidence type="ECO:0000256" key="1">
    <source>
        <dbReference type="ARBA" id="ARBA00005232"/>
    </source>
</evidence>
<evidence type="ECO:0000256" key="8">
    <source>
        <dbReference type="RuleBase" id="RU003801"/>
    </source>
</evidence>
<organism evidence="11 12">
    <name type="scientific">Ridgeia piscesae</name>
    <name type="common">Tubeworm</name>
    <dbReference type="NCBI Taxonomy" id="27915"/>
    <lineage>
        <taxon>Eukaryota</taxon>
        <taxon>Metazoa</taxon>
        <taxon>Spiralia</taxon>
        <taxon>Lophotrochozoa</taxon>
        <taxon>Annelida</taxon>
        <taxon>Polychaeta</taxon>
        <taxon>Sedentaria</taxon>
        <taxon>Canalipalpata</taxon>
        <taxon>Sabellida</taxon>
        <taxon>Siboglinidae</taxon>
        <taxon>Ridgeia</taxon>
    </lineage>
</organism>
<protein>
    <recommendedName>
        <fullName evidence="6">Choline O-acetyltransferase</fullName>
        <ecNumber evidence="5">2.3.1.6</ecNumber>
    </recommendedName>
</protein>
<reference evidence="11" key="1">
    <citation type="journal article" date="2023" name="Mol. Biol. Evol.">
        <title>Third-Generation Sequencing Reveals the Adaptive Role of the Epigenome in Three Deep-Sea Polychaetes.</title>
        <authorList>
            <person name="Perez M."/>
            <person name="Aroh O."/>
            <person name="Sun Y."/>
            <person name="Lan Y."/>
            <person name="Juniper S.K."/>
            <person name="Young C.R."/>
            <person name="Angers B."/>
            <person name="Qian P.Y."/>
        </authorList>
    </citation>
    <scope>NUCLEOTIDE SEQUENCE</scope>
    <source>
        <strain evidence="11">R07B-5</strain>
    </source>
</reference>
<comment type="caution">
    <text evidence="11">The sequence shown here is derived from an EMBL/GenBank/DDBJ whole genome shotgun (WGS) entry which is preliminary data.</text>
</comment>
<dbReference type="PROSITE" id="PS00440">
    <property type="entry name" value="ACYLTRANSF_C_2"/>
    <property type="match status" value="1"/>
</dbReference>
<dbReference type="InterPro" id="IPR023213">
    <property type="entry name" value="CAT-like_dom_sf"/>
</dbReference>
<dbReference type="PANTHER" id="PTHR22589">
    <property type="entry name" value="CARNITINE O-ACYLTRANSFERASE"/>
    <property type="match status" value="1"/>
</dbReference>
<feature type="domain" description="Choline/carnitine acyltransferase" evidence="10">
    <location>
        <begin position="378"/>
        <end position="495"/>
    </location>
</feature>
<dbReference type="Pfam" id="PF00755">
    <property type="entry name" value="Carn_acyltransf"/>
    <property type="match status" value="2"/>
</dbReference>
<dbReference type="EC" id="2.3.1.6" evidence="5"/>
<evidence type="ECO:0000256" key="9">
    <source>
        <dbReference type="SAM" id="MobiDB-lite"/>
    </source>
</evidence>
<dbReference type="InterPro" id="IPR000542">
    <property type="entry name" value="Carn_acyl_trans"/>
</dbReference>
<evidence type="ECO:0000256" key="7">
    <source>
        <dbReference type="PIRSR" id="PIRSR600542-1"/>
    </source>
</evidence>